<dbReference type="AlphaFoldDB" id="A0AAV0MQK6"/>
<dbReference type="EMBL" id="CAMGYJ010000007">
    <property type="protein sequence ID" value="CAI0448675.1"/>
    <property type="molecule type" value="Genomic_DNA"/>
</dbReference>
<evidence type="ECO:0000313" key="6">
    <source>
        <dbReference type="Proteomes" id="UP001154282"/>
    </source>
</evidence>
<dbReference type="InterPro" id="IPR004087">
    <property type="entry name" value="KH_dom"/>
</dbReference>
<feature type="domain" description="K Homology" evidence="4">
    <location>
        <begin position="288"/>
        <end position="364"/>
    </location>
</feature>
<dbReference type="CDD" id="cd22462">
    <property type="entry name" value="KH-I_HEN4_like_rpt5"/>
    <property type="match status" value="1"/>
</dbReference>
<name>A0AAV0MQK6_9ROSI</name>
<feature type="compositionally biased region" description="Basic and acidic residues" evidence="3">
    <location>
        <begin position="489"/>
        <end position="502"/>
    </location>
</feature>
<feature type="domain" description="K Homology" evidence="4">
    <location>
        <begin position="141"/>
        <end position="215"/>
    </location>
</feature>
<comment type="caution">
    <text evidence="5">The sequence shown here is derived from an EMBL/GenBank/DDBJ whole genome shotgun (WGS) entry which is preliminary data.</text>
</comment>
<dbReference type="CDD" id="cd22460">
    <property type="entry name" value="KH-I_PEPPER_rpt2_like"/>
    <property type="match status" value="2"/>
</dbReference>
<feature type="compositionally biased region" description="Basic and acidic residues" evidence="3">
    <location>
        <begin position="513"/>
        <end position="526"/>
    </location>
</feature>
<evidence type="ECO:0000313" key="5">
    <source>
        <dbReference type="EMBL" id="CAI0448675.1"/>
    </source>
</evidence>
<organism evidence="5 6">
    <name type="scientific">Linum tenue</name>
    <dbReference type="NCBI Taxonomy" id="586396"/>
    <lineage>
        <taxon>Eukaryota</taxon>
        <taxon>Viridiplantae</taxon>
        <taxon>Streptophyta</taxon>
        <taxon>Embryophyta</taxon>
        <taxon>Tracheophyta</taxon>
        <taxon>Spermatophyta</taxon>
        <taxon>Magnoliopsida</taxon>
        <taxon>eudicotyledons</taxon>
        <taxon>Gunneridae</taxon>
        <taxon>Pentapetalae</taxon>
        <taxon>rosids</taxon>
        <taxon>fabids</taxon>
        <taxon>Malpighiales</taxon>
        <taxon>Linaceae</taxon>
        <taxon>Linum</taxon>
    </lineage>
</organism>
<feature type="region of interest" description="Disordered" evidence="3">
    <location>
        <begin position="18"/>
        <end position="40"/>
    </location>
</feature>
<dbReference type="GO" id="GO:0003723">
    <property type="term" value="F:RNA binding"/>
    <property type="evidence" value="ECO:0007669"/>
    <property type="project" value="UniProtKB-UniRule"/>
</dbReference>
<dbReference type="InterPro" id="IPR004088">
    <property type="entry name" value="KH_dom_type_1"/>
</dbReference>
<dbReference type="Pfam" id="PF00013">
    <property type="entry name" value="KH_1"/>
    <property type="match status" value="5"/>
</dbReference>
<evidence type="ECO:0000256" key="2">
    <source>
        <dbReference type="PROSITE-ProRule" id="PRU00117"/>
    </source>
</evidence>
<accession>A0AAV0MQK6</accession>
<keyword evidence="1" id="KW-0677">Repeat</keyword>
<proteinExistence type="predicted"/>
<keyword evidence="2" id="KW-0694">RNA-binding</keyword>
<feature type="region of interest" description="Disordered" evidence="3">
    <location>
        <begin position="489"/>
        <end position="535"/>
    </location>
</feature>
<dbReference type="Proteomes" id="UP001154282">
    <property type="component" value="Unassembled WGS sequence"/>
</dbReference>
<gene>
    <name evidence="5" type="ORF">LITE_LOCUS29890</name>
</gene>
<dbReference type="SUPFAM" id="SSF54791">
    <property type="entry name" value="Eukaryotic type KH-domain (KH-domain type I)"/>
    <property type="match status" value="5"/>
</dbReference>
<evidence type="ECO:0000259" key="4">
    <source>
        <dbReference type="SMART" id="SM00322"/>
    </source>
</evidence>
<evidence type="ECO:0000256" key="3">
    <source>
        <dbReference type="SAM" id="MobiDB-lite"/>
    </source>
</evidence>
<feature type="domain" description="K Homology" evidence="4">
    <location>
        <begin position="379"/>
        <end position="455"/>
    </location>
</feature>
<dbReference type="PANTHER" id="PTHR10288">
    <property type="entry name" value="KH DOMAIN CONTAINING RNA BINDING PROTEIN"/>
    <property type="match status" value="1"/>
</dbReference>
<reference evidence="5" key="1">
    <citation type="submission" date="2022-08" db="EMBL/GenBank/DDBJ databases">
        <authorList>
            <person name="Gutierrez-Valencia J."/>
        </authorList>
    </citation>
    <scope>NUCLEOTIDE SEQUENCE</scope>
</reference>
<dbReference type="Gene3D" id="3.30.310.210">
    <property type="match status" value="1"/>
</dbReference>
<protein>
    <recommendedName>
        <fullName evidence="4">K Homology domain-containing protein</fullName>
    </recommendedName>
</protein>
<dbReference type="CDD" id="cd22459">
    <property type="entry name" value="KH-I_PEPPER_rpt1_like"/>
    <property type="match status" value="2"/>
</dbReference>
<evidence type="ECO:0000256" key="1">
    <source>
        <dbReference type="ARBA" id="ARBA00022737"/>
    </source>
</evidence>
<dbReference type="Gene3D" id="3.30.1370.10">
    <property type="entry name" value="K Homology domain, type 1"/>
    <property type="match status" value="3"/>
</dbReference>
<feature type="domain" description="K Homology" evidence="4">
    <location>
        <begin position="699"/>
        <end position="769"/>
    </location>
</feature>
<keyword evidence="6" id="KW-1185">Reference proteome</keyword>
<sequence>MDTTYLSLPAKRTIHLAAGGMSDPNKRLKHLPPSPNQHQHQLPVPPGHVCFRLLCHSSRVGGVIGKSGSIVKQLQQQTGAKIRVEEAPAECPDRVISVVAPGVVNSGEIDCSKAQEALVRVFERILEVAAETDGGSIPAGRVVSCKLLADGSHAGSVIGKGGKVVQKIQKDCGARIKVMRDKLPLCAASTEEMIEIEGELIGVKKALVAVSRCLQDSQLFDRTRMTGSKAVEVVPQEYFPEARLDVLSQHTSLLAATPNISTSYILGGHSLSLESEKPPNQETRELEEEVSFRILCSSDRVGGVIGKGGSIIQALQNETGASVIIGPTVSDCDERLITVAASENPESRYSAAQKAAVLVFTRIVDAGIEKRLEGSLNGSSVTARMVVSTNQVGCLLGKGGVIISEMCKVTGASIRVLGRGQQLPMCVPKSDQVVQISGDLIKVRDAMYHVTGRLRDNLFSSLRSTSMTRTPISTGTNACESQRNISRIPLREPLREPSRESFIDQYKYPSGDPPRESFSDPYRHSSGDSSGEYFTDPYRYHLGDRSRKSFTDPYSYPSGEQLRESFIEPLREPLGGSFRDPIRDHSRDRLRDQLTDPIPLSSQFSVGTSHSLGRHSNLAQSLDHLGFSHVQDRPLSPKTWTPQVKCPLPTVSLVDAVVLWSNAMKTGENTRGFADVSRGLSSFKGGLHLASSSKSAIVTNTTVEIAVPESIIDCVYGENGNNLVRLRQISGAKVIVHEPRVGSSDRIIVISGTPDETQAAQSLLQAFILTGQT</sequence>
<dbReference type="SMART" id="SM00322">
    <property type="entry name" value="KH"/>
    <property type="match status" value="5"/>
</dbReference>
<feature type="domain" description="K Homology" evidence="4">
    <location>
        <begin position="47"/>
        <end position="123"/>
    </location>
</feature>
<dbReference type="PROSITE" id="PS50084">
    <property type="entry name" value="KH_TYPE_1"/>
    <property type="match status" value="5"/>
</dbReference>
<dbReference type="InterPro" id="IPR036612">
    <property type="entry name" value="KH_dom_type_1_sf"/>
</dbReference>